<protein>
    <submittedName>
        <fullName evidence="3">Uncharacterized protein</fullName>
    </submittedName>
</protein>
<feature type="compositionally biased region" description="Basic and acidic residues" evidence="1">
    <location>
        <begin position="64"/>
        <end position="73"/>
    </location>
</feature>
<reference evidence="3 4" key="1">
    <citation type="submission" date="2016-12" db="EMBL/GenBank/DDBJ databases">
        <authorList>
            <person name="Song W.-J."/>
            <person name="Kurnit D.M."/>
        </authorList>
    </citation>
    <scope>NUCLEOTIDE SEQUENCE [LARGE SCALE GENOMIC DNA]</scope>
    <source>
        <strain evidence="3 4">PCL1601</strain>
    </source>
</reference>
<feature type="region of interest" description="Disordered" evidence="1">
    <location>
        <begin position="36"/>
        <end position="73"/>
    </location>
</feature>
<proteinExistence type="predicted"/>
<comment type="caution">
    <text evidence="3">The sequence shown here is derived from an EMBL/GenBank/DDBJ whole genome shotgun (WGS) entry which is preliminary data.</text>
</comment>
<feature type="signal peptide" evidence="2">
    <location>
        <begin position="1"/>
        <end position="21"/>
    </location>
</feature>
<accession>A0A1Q8EQR7</accession>
<feature type="chain" id="PRO_5012773598" evidence="2">
    <location>
        <begin position="22"/>
        <end position="73"/>
    </location>
</feature>
<evidence type="ECO:0000313" key="4">
    <source>
        <dbReference type="Proteomes" id="UP000185578"/>
    </source>
</evidence>
<dbReference type="RefSeq" id="WP_075119683.1">
    <property type="nucleotide sequence ID" value="NZ_MSCT01000010.1"/>
</dbReference>
<dbReference type="AlphaFoldDB" id="A0A1Q8EQR7"/>
<name>A0A1Q8EQR7_9PSED</name>
<dbReference type="EMBL" id="MSCT01000010">
    <property type="protein sequence ID" value="OLF54138.1"/>
    <property type="molecule type" value="Genomic_DNA"/>
</dbReference>
<evidence type="ECO:0000256" key="1">
    <source>
        <dbReference type="SAM" id="MobiDB-lite"/>
    </source>
</evidence>
<sequence length="73" mass="7707">MKASSLLLAGLLLASSGAAFAEGGAERMKQYWDNFPISQQIPRTDTEQASSDNGKKAQAPTADPARDNARPDA</sequence>
<dbReference type="OrthoDB" id="7027963at2"/>
<keyword evidence="2" id="KW-0732">Signal</keyword>
<evidence type="ECO:0000313" key="3">
    <source>
        <dbReference type="EMBL" id="OLF54138.1"/>
    </source>
</evidence>
<evidence type="ECO:0000256" key="2">
    <source>
        <dbReference type="SAM" id="SignalP"/>
    </source>
</evidence>
<organism evidence="3 4">
    <name type="scientific">Pseudomonas chlororaphis</name>
    <dbReference type="NCBI Taxonomy" id="587753"/>
    <lineage>
        <taxon>Bacteria</taxon>
        <taxon>Pseudomonadati</taxon>
        <taxon>Pseudomonadota</taxon>
        <taxon>Gammaproteobacteria</taxon>
        <taxon>Pseudomonadales</taxon>
        <taxon>Pseudomonadaceae</taxon>
        <taxon>Pseudomonas</taxon>
    </lineage>
</organism>
<gene>
    <name evidence="3" type="ORF">BTN82_13870</name>
</gene>
<feature type="compositionally biased region" description="Polar residues" evidence="1">
    <location>
        <begin position="36"/>
        <end position="52"/>
    </location>
</feature>
<dbReference type="Proteomes" id="UP000185578">
    <property type="component" value="Unassembled WGS sequence"/>
</dbReference>